<name>A0A8D3CI31_SCOMX</name>
<feature type="domain" description="Doublecortin" evidence="2">
    <location>
        <begin position="139"/>
        <end position="221"/>
    </location>
</feature>
<dbReference type="SUPFAM" id="SSF89837">
    <property type="entry name" value="Doublecortin (DC)"/>
    <property type="match status" value="2"/>
</dbReference>
<dbReference type="PANTHER" id="PTHR23004:SF9">
    <property type="entry name" value="DOUBLECORTIN DOMAIN-CONTAINING PROTEIN 2C"/>
    <property type="match status" value="1"/>
</dbReference>
<dbReference type="FunFam" id="3.10.20.230:FF:000004">
    <property type="entry name" value="Doublecortin domain containing 2"/>
    <property type="match status" value="1"/>
</dbReference>
<gene>
    <name evidence="3" type="primary">LOC118286249</name>
</gene>
<dbReference type="InterPro" id="IPR003533">
    <property type="entry name" value="Doublecortin_dom"/>
</dbReference>
<reference evidence="3" key="2">
    <citation type="submission" date="2025-08" db="UniProtKB">
        <authorList>
            <consortium name="Ensembl"/>
        </authorList>
    </citation>
    <scope>IDENTIFICATION</scope>
</reference>
<dbReference type="SMART" id="SM00537">
    <property type="entry name" value="DCX"/>
    <property type="match status" value="2"/>
</dbReference>
<keyword evidence="1" id="KW-0677">Repeat</keyword>
<sequence length="361" mass="40310">APPLAMPGAPGGGRSPPTKTVTVYRNGDAFFPGRKVVVNPRQVSTFDSLLTSVTRRVEAPSGAVRRLYTPVLGHTVRRLDDLRHGSVYVAAGNERFKLLDYSEITTKKPESKKKEQIQPVVHSRIVVSARWKRTTDESCTINVFTNGDVLVPPARIRIPKYTLRSWEHVLAVVTEKVHLRTGAVYRLCTLDGQPVCTSTELENNQRYVAVGAERFKALPYDQCVPRFSMRENNSTESRDVLPPIRKSRHAKDVVSTVTLESGAVCRLIVNVLATCGILTFSLESTKVYCRHTLVVSQWNIGSVFNAQNKRSEIAGAAEVQEDGQLKVDLPIDQVKHIPAQNRSLISSSEKYSHFLIDFYRN</sequence>
<dbReference type="Gene3D" id="3.10.20.230">
    <property type="entry name" value="Doublecortin domain"/>
    <property type="match status" value="2"/>
</dbReference>
<dbReference type="GeneTree" id="ENSGT00940000159377"/>
<evidence type="ECO:0000259" key="2">
    <source>
        <dbReference type="PROSITE" id="PS50309"/>
    </source>
</evidence>
<dbReference type="InterPro" id="IPR036572">
    <property type="entry name" value="Doublecortin_dom_sf"/>
</dbReference>
<feature type="domain" description="Doublecortin" evidence="2">
    <location>
        <begin position="19"/>
        <end position="102"/>
    </location>
</feature>
<protein>
    <recommendedName>
        <fullName evidence="2">Doublecortin domain-containing protein</fullName>
    </recommendedName>
</protein>
<dbReference type="Ensembl" id="ENSSMAT00000061804.1">
    <property type="protein sequence ID" value="ENSSMAP00000046939.1"/>
    <property type="gene ID" value="ENSSMAG00000020440.2"/>
</dbReference>
<evidence type="ECO:0000313" key="3">
    <source>
        <dbReference type="Ensembl" id="ENSSMAP00000046939.1"/>
    </source>
</evidence>
<accession>A0A8D3CI31</accession>
<dbReference type="GO" id="GO:0005815">
    <property type="term" value="C:microtubule organizing center"/>
    <property type="evidence" value="ECO:0007669"/>
    <property type="project" value="TreeGrafter"/>
</dbReference>
<proteinExistence type="predicted"/>
<dbReference type="CDD" id="cd17071">
    <property type="entry name" value="DCX1_DCDC2_like"/>
    <property type="match status" value="1"/>
</dbReference>
<dbReference type="PANTHER" id="PTHR23004">
    <property type="entry name" value="DOUBLECORTIN DOMAIN CONTAINING 2"/>
    <property type="match status" value="1"/>
</dbReference>
<dbReference type="PROSITE" id="PS50309">
    <property type="entry name" value="DC"/>
    <property type="match status" value="2"/>
</dbReference>
<organism evidence="3 4">
    <name type="scientific">Scophthalmus maximus</name>
    <name type="common">Turbot</name>
    <name type="synonym">Psetta maxima</name>
    <dbReference type="NCBI Taxonomy" id="52904"/>
    <lineage>
        <taxon>Eukaryota</taxon>
        <taxon>Metazoa</taxon>
        <taxon>Chordata</taxon>
        <taxon>Craniata</taxon>
        <taxon>Vertebrata</taxon>
        <taxon>Euteleostomi</taxon>
        <taxon>Actinopterygii</taxon>
        <taxon>Neopterygii</taxon>
        <taxon>Teleostei</taxon>
        <taxon>Neoteleostei</taxon>
        <taxon>Acanthomorphata</taxon>
        <taxon>Carangaria</taxon>
        <taxon>Pleuronectiformes</taxon>
        <taxon>Pleuronectoidei</taxon>
        <taxon>Scophthalmidae</taxon>
        <taxon>Scophthalmus</taxon>
    </lineage>
</organism>
<dbReference type="Pfam" id="PF03607">
    <property type="entry name" value="DCX"/>
    <property type="match status" value="2"/>
</dbReference>
<dbReference type="Proteomes" id="UP000694558">
    <property type="component" value="Chromosome 17"/>
</dbReference>
<reference evidence="3" key="1">
    <citation type="submission" date="2023-05" db="EMBL/GenBank/DDBJ databases">
        <title>High-quality long-read genome of Scophthalmus maximus.</title>
        <authorList>
            <person name="Lien S."/>
            <person name="Martinez P."/>
        </authorList>
    </citation>
    <scope>NUCLEOTIDE SEQUENCE [LARGE SCALE GENOMIC DNA]</scope>
</reference>
<evidence type="ECO:0000256" key="1">
    <source>
        <dbReference type="ARBA" id="ARBA00022737"/>
    </source>
</evidence>
<dbReference type="GO" id="GO:0035556">
    <property type="term" value="P:intracellular signal transduction"/>
    <property type="evidence" value="ECO:0007669"/>
    <property type="project" value="InterPro"/>
</dbReference>
<dbReference type="AlphaFoldDB" id="A0A8D3CI31"/>
<dbReference type="GO" id="GO:0005874">
    <property type="term" value="C:microtubule"/>
    <property type="evidence" value="ECO:0007669"/>
    <property type="project" value="TreeGrafter"/>
</dbReference>
<evidence type="ECO:0000313" key="4">
    <source>
        <dbReference type="Proteomes" id="UP000694558"/>
    </source>
</evidence>